<proteinExistence type="predicted"/>
<accession>A0A9W9QG81</accession>
<evidence type="ECO:0000313" key="1">
    <source>
        <dbReference type="EMBL" id="KAJ5335423.1"/>
    </source>
</evidence>
<protein>
    <submittedName>
        <fullName evidence="1">Uncharacterized protein</fullName>
    </submittedName>
</protein>
<evidence type="ECO:0000313" key="2">
    <source>
        <dbReference type="Proteomes" id="UP001147695"/>
    </source>
</evidence>
<comment type="caution">
    <text evidence="1">The sequence shown here is derived from an EMBL/GenBank/DDBJ whole genome shotgun (WGS) entry which is preliminary data.</text>
</comment>
<dbReference type="EMBL" id="JAPZBQ010000004">
    <property type="protein sequence ID" value="KAJ5335423.1"/>
    <property type="molecule type" value="Genomic_DNA"/>
</dbReference>
<reference evidence="1" key="1">
    <citation type="submission" date="2022-12" db="EMBL/GenBank/DDBJ databases">
        <authorList>
            <person name="Petersen C."/>
        </authorList>
    </citation>
    <scope>NUCLEOTIDE SEQUENCE</scope>
    <source>
        <strain evidence="1">IBT 35673</strain>
    </source>
</reference>
<dbReference type="Proteomes" id="UP001147695">
    <property type="component" value="Unassembled WGS sequence"/>
</dbReference>
<name>A0A9W9QG81_PENBR</name>
<reference evidence="1" key="2">
    <citation type="journal article" date="2023" name="IMA Fungus">
        <title>Comparative genomic study of the Penicillium genus elucidates a diverse pangenome and 15 lateral gene transfer events.</title>
        <authorList>
            <person name="Petersen C."/>
            <person name="Sorensen T."/>
            <person name="Nielsen M.R."/>
            <person name="Sondergaard T.E."/>
            <person name="Sorensen J.L."/>
            <person name="Fitzpatrick D.A."/>
            <person name="Frisvad J.C."/>
            <person name="Nielsen K.L."/>
        </authorList>
    </citation>
    <scope>NUCLEOTIDE SEQUENCE</scope>
    <source>
        <strain evidence="1">IBT 35673</strain>
    </source>
</reference>
<organism evidence="1 2">
    <name type="scientific">Penicillium brevicompactum</name>
    <dbReference type="NCBI Taxonomy" id="5074"/>
    <lineage>
        <taxon>Eukaryota</taxon>
        <taxon>Fungi</taxon>
        <taxon>Dikarya</taxon>
        <taxon>Ascomycota</taxon>
        <taxon>Pezizomycotina</taxon>
        <taxon>Eurotiomycetes</taxon>
        <taxon>Eurotiomycetidae</taxon>
        <taxon>Eurotiales</taxon>
        <taxon>Aspergillaceae</taxon>
        <taxon>Penicillium</taxon>
    </lineage>
</organism>
<sequence>MVSSEPFQPPVVTNERIKEFRNTYPDFDRASETTIRNRIRWMAKKDWENRLINSNGPAEMGSQDPQPQVRRAGMFNGDEELEDIISSRCRTDEEYVRMLVIDLIPNIIQAERSVPNPVVQAVDSVPGPVLRAELLMSTPLTTIVRAELSVPGPVVQAVHSVPGPIVRPKPLISKQSVPSPVVQAKQPNLPSATTHTQLNLFLSDPPLGNYVSNHAC</sequence>
<gene>
    <name evidence="1" type="ORF">N7452_007826</name>
</gene>
<dbReference type="AlphaFoldDB" id="A0A9W9QG81"/>